<evidence type="ECO:0000256" key="1">
    <source>
        <dbReference type="ARBA" id="ARBA00023125"/>
    </source>
</evidence>
<dbReference type="Gene3D" id="3.40.50.2300">
    <property type="match status" value="1"/>
</dbReference>
<dbReference type="InterPro" id="IPR011006">
    <property type="entry name" value="CheY-like_superfamily"/>
</dbReference>
<keyword evidence="6" id="KW-1185">Reference proteome</keyword>
<dbReference type="Proteomes" id="UP001595957">
    <property type="component" value="Unassembled WGS sequence"/>
</dbReference>
<dbReference type="InterPro" id="IPR051015">
    <property type="entry name" value="EvgA-like"/>
</dbReference>
<comment type="caution">
    <text evidence="5">The sequence shown here is derived from an EMBL/GenBank/DDBJ whole genome shotgun (WGS) entry which is preliminary data.</text>
</comment>
<dbReference type="EMBL" id="JBHSFZ010000001">
    <property type="protein sequence ID" value="MFC4592767.1"/>
    <property type="molecule type" value="Genomic_DNA"/>
</dbReference>
<feature type="domain" description="HTH luxR-type" evidence="3">
    <location>
        <begin position="149"/>
        <end position="214"/>
    </location>
</feature>
<evidence type="ECO:0000259" key="4">
    <source>
        <dbReference type="PROSITE" id="PS50110"/>
    </source>
</evidence>
<dbReference type="PROSITE" id="PS50110">
    <property type="entry name" value="RESPONSE_REGULATORY"/>
    <property type="match status" value="1"/>
</dbReference>
<protein>
    <submittedName>
        <fullName evidence="5">LuxR C-terminal-related transcriptional regulator</fullName>
    </submittedName>
</protein>
<dbReference type="InterPro" id="IPR000792">
    <property type="entry name" value="Tscrpt_reg_LuxR_C"/>
</dbReference>
<evidence type="ECO:0000256" key="2">
    <source>
        <dbReference type="PROSITE-ProRule" id="PRU00169"/>
    </source>
</evidence>
<gene>
    <name evidence="5" type="ORF">ACFO3E_00960</name>
</gene>
<dbReference type="CDD" id="cd06170">
    <property type="entry name" value="LuxR_C_like"/>
    <property type="match status" value="1"/>
</dbReference>
<dbReference type="Pfam" id="PF00196">
    <property type="entry name" value="GerE"/>
    <property type="match status" value="1"/>
</dbReference>
<proteinExistence type="predicted"/>
<dbReference type="PROSITE" id="PS00622">
    <property type="entry name" value="HTH_LUXR_1"/>
    <property type="match status" value="1"/>
</dbReference>
<name>A0ABV9ETM5_9SPHN</name>
<organism evidence="5 6">
    <name type="scientific">Sphingobium tyrosinilyticum</name>
    <dbReference type="NCBI Taxonomy" id="2715436"/>
    <lineage>
        <taxon>Bacteria</taxon>
        <taxon>Pseudomonadati</taxon>
        <taxon>Pseudomonadota</taxon>
        <taxon>Alphaproteobacteria</taxon>
        <taxon>Sphingomonadales</taxon>
        <taxon>Sphingomonadaceae</taxon>
        <taxon>Sphingobium</taxon>
    </lineage>
</organism>
<dbReference type="PANTHER" id="PTHR45566">
    <property type="entry name" value="HTH-TYPE TRANSCRIPTIONAL REGULATOR YHJB-RELATED"/>
    <property type="match status" value="1"/>
</dbReference>
<dbReference type="SUPFAM" id="SSF46894">
    <property type="entry name" value="C-terminal effector domain of the bipartite response regulators"/>
    <property type="match status" value="1"/>
</dbReference>
<accession>A0ABV9ETM5</accession>
<reference evidence="6" key="1">
    <citation type="journal article" date="2019" name="Int. J. Syst. Evol. Microbiol.">
        <title>The Global Catalogue of Microorganisms (GCM) 10K type strain sequencing project: providing services to taxonomists for standard genome sequencing and annotation.</title>
        <authorList>
            <consortium name="The Broad Institute Genomics Platform"/>
            <consortium name="The Broad Institute Genome Sequencing Center for Infectious Disease"/>
            <person name="Wu L."/>
            <person name="Ma J."/>
        </authorList>
    </citation>
    <scope>NUCLEOTIDE SEQUENCE [LARGE SCALE GENOMIC DNA]</scope>
    <source>
        <strain evidence="6">NBRC 103632</strain>
    </source>
</reference>
<dbReference type="PRINTS" id="PR00038">
    <property type="entry name" value="HTHLUXR"/>
</dbReference>
<evidence type="ECO:0000313" key="5">
    <source>
        <dbReference type="EMBL" id="MFC4592767.1"/>
    </source>
</evidence>
<feature type="domain" description="Response regulatory" evidence="4">
    <location>
        <begin position="6"/>
        <end position="121"/>
    </location>
</feature>
<dbReference type="InterPro" id="IPR016032">
    <property type="entry name" value="Sig_transdc_resp-reg_C-effctor"/>
</dbReference>
<evidence type="ECO:0000259" key="3">
    <source>
        <dbReference type="PROSITE" id="PS50043"/>
    </source>
</evidence>
<sequence>MTTTSDVALVGCNSIASESLKRLLSEEHRRIIYAGPSVEELRRSGSTDAAFLLILMEDQQLKWNGAALAAAHQQHPAAKIVILATEFDYDAMLGAFRAGVQGYLTNDLPWERLAGYLDLIAFGEKIFPSQLAERLIGENMDGIPSGGAATIDSVNLSAREMEILQRLISGLPNKIISRQLCISEATVKVHVKAVLRKLGVANRTQAAIWAAAQGLQALGPATEPAASKRTAAARSYPALIDDAAIQSAAGAVLGKGNVNGHAARA</sequence>
<dbReference type="PANTHER" id="PTHR45566:SF1">
    <property type="entry name" value="HTH-TYPE TRANSCRIPTIONAL REGULATOR YHJB-RELATED"/>
    <property type="match status" value="1"/>
</dbReference>
<comment type="caution">
    <text evidence="2">Lacks conserved residue(s) required for the propagation of feature annotation.</text>
</comment>
<evidence type="ECO:0000313" key="6">
    <source>
        <dbReference type="Proteomes" id="UP001595957"/>
    </source>
</evidence>
<dbReference type="PROSITE" id="PS50043">
    <property type="entry name" value="HTH_LUXR_2"/>
    <property type="match status" value="1"/>
</dbReference>
<dbReference type="SUPFAM" id="SSF52172">
    <property type="entry name" value="CheY-like"/>
    <property type="match status" value="1"/>
</dbReference>
<keyword evidence="1" id="KW-0238">DNA-binding</keyword>
<dbReference type="InterPro" id="IPR001789">
    <property type="entry name" value="Sig_transdc_resp-reg_receiver"/>
</dbReference>
<dbReference type="SMART" id="SM00421">
    <property type="entry name" value="HTH_LUXR"/>
    <property type="match status" value="1"/>
</dbReference>
<dbReference type="RefSeq" id="WP_066525241.1">
    <property type="nucleotide sequence ID" value="NZ_JBHSFZ010000001.1"/>
</dbReference>